<feature type="chain" id="PRO_5045319701" evidence="3">
    <location>
        <begin position="26"/>
        <end position="939"/>
    </location>
</feature>
<dbReference type="Pfam" id="PF13517">
    <property type="entry name" value="FG-GAP_3"/>
    <property type="match status" value="2"/>
</dbReference>
<dbReference type="InterPro" id="IPR051532">
    <property type="entry name" value="Ester_Hydrolysis_Enzymes"/>
</dbReference>
<evidence type="ECO:0000256" key="2">
    <source>
        <dbReference type="SAM" id="MobiDB-lite"/>
    </source>
</evidence>
<dbReference type="EMBL" id="JAQQWN010000005">
    <property type="protein sequence ID" value="KAK8084353.1"/>
    <property type="molecule type" value="Genomic_DNA"/>
</dbReference>
<dbReference type="Proteomes" id="UP001433268">
    <property type="component" value="Unassembled WGS sequence"/>
</dbReference>
<dbReference type="PANTHER" id="PTHR30383">
    <property type="entry name" value="THIOESTERASE 1/PROTEASE 1/LYSOPHOSPHOLIPASE L1"/>
    <property type="match status" value="1"/>
</dbReference>
<proteinExistence type="predicted"/>
<keyword evidence="1 3" id="KW-0732">Signal</keyword>
<reference evidence="4 5" key="1">
    <citation type="submission" date="2023-01" db="EMBL/GenBank/DDBJ databases">
        <title>Analysis of 21 Apiospora genomes using comparative genomics revels a genus with tremendous synthesis potential of carbohydrate active enzymes and secondary metabolites.</title>
        <authorList>
            <person name="Sorensen T."/>
        </authorList>
    </citation>
    <scope>NUCLEOTIDE SEQUENCE [LARGE SCALE GENOMIC DNA]</scope>
    <source>
        <strain evidence="4 5">CBS 114990</strain>
    </source>
</reference>
<name>A0ABR1WLN9_9PEZI</name>
<dbReference type="InterPro" id="IPR013517">
    <property type="entry name" value="FG-GAP"/>
</dbReference>
<feature type="signal peptide" evidence="3">
    <location>
        <begin position="1"/>
        <end position="25"/>
    </location>
</feature>
<dbReference type="Pfam" id="PF00657">
    <property type="entry name" value="Lipase_GDSL"/>
    <property type="match status" value="1"/>
</dbReference>
<dbReference type="CDD" id="cd01833">
    <property type="entry name" value="XynB_like"/>
    <property type="match status" value="1"/>
</dbReference>
<organism evidence="4 5">
    <name type="scientific">Apiospora hydei</name>
    <dbReference type="NCBI Taxonomy" id="1337664"/>
    <lineage>
        <taxon>Eukaryota</taxon>
        <taxon>Fungi</taxon>
        <taxon>Dikarya</taxon>
        <taxon>Ascomycota</taxon>
        <taxon>Pezizomycotina</taxon>
        <taxon>Sordariomycetes</taxon>
        <taxon>Xylariomycetidae</taxon>
        <taxon>Amphisphaeriales</taxon>
        <taxon>Apiosporaceae</taxon>
        <taxon>Apiospora</taxon>
    </lineage>
</organism>
<comment type="caution">
    <text evidence="4">The sequence shown here is derived from an EMBL/GenBank/DDBJ whole genome shotgun (WGS) entry which is preliminary data.</text>
</comment>
<dbReference type="SUPFAM" id="SSF69318">
    <property type="entry name" value="Integrin alpha N-terminal domain"/>
    <property type="match status" value="2"/>
</dbReference>
<evidence type="ECO:0000256" key="1">
    <source>
        <dbReference type="ARBA" id="ARBA00022729"/>
    </source>
</evidence>
<dbReference type="InterPro" id="IPR028994">
    <property type="entry name" value="Integrin_alpha_N"/>
</dbReference>
<evidence type="ECO:0000313" key="4">
    <source>
        <dbReference type="EMBL" id="KAK8084353.1"/>
    </source>
</evidence>
<dbReference type="RefSeq" id="XP_066668862.1">
    <property type="nucleotide sequence ID" value="XM_066809939.1"/>
</dbReference>
<dbReference type="Gene3D" id="3.40.50.1110">
    <property type="entry name" value="SGNH hydrolase"/>
    <property type="match status" value="1"/>
</dbReference>
<dbReference type="InterPro" id="IPR001087">
    <property type="entry name" value="GDSL"/>
</dbReference>
<dbReference type="Gene3D" id="2.130.10.130">
    <property type="entry name" value="Integrin alpha, N-terminal"/>
    <property type="match status" value="2"/>
</dbReference>
<protein>
    <submittedName>
        <fullName evidence="4">Carbohydrate esterase family 3 protein</fullName>
    </submittedName>
</protein>
<dbReference type="SUPFAM" id="SSF52266">
    <property type="entry name" value="SGNH hydrolase"/>
    <property type="match status" value="1"/>
</dbReference>
<feature type="region of interest" description="Disordered" evidence="2">
    <location>
        <begin position="552"/>
        <end position="572"/>
    </location>
</feature>
<keyword evidence="5" id="KW-1185">Reference proteome</keyword>
<dbReference type="GeneID" id="92042999"/>
<evidence type="ECO:0000313" key="5">
    <source>
        <dbReference type="Proteomes" id="UP001433268"/>
    </source>
</evidence>
<evidence type="ECO:0000256" key="3">
    <source>
        <dbReference type="SAM" id="SignalP"/>
    </source>
</evidence>
<gene>
    <name evidence="4" type="ORF">PG997_005624</name>
</gene>
<accession>A0ABR1WLN9</accession>
<dbReference type="PANTHER" id="PTHR30383:SF31">
    <property type="entry name" value="SGNH HYDROLASE-TYPE ESTERASE DOMAIN-CONTAINING PROTEIN-RELATED"/>
    <property type="match status" value="1"/>
</dbReference>
<sequence length="939" mass="103938">MHFLDRFYLLAVLCTLATWFSQVTAAPYPVEFFEEELARFNISGAIARRQGQSIPLRILPLGASIVWGQGSSDQNGFRKPLRDQLRYRGWEVNMVGSKRNGRMTDNNVEANPGDVISQVHDKSRNSYGYKPNVVLINAGTNDANANNGGGLDLDNAGVRMESLINDLWAAPDMGNTLIVLSTVLPTTAAGRNSRVVINNQYKALITRLRNNGRPIILADMDYLTTGDLVDGVHPNDFGFVKMANVWWIAIERASRQGLIQPPAPLDTGCKAAEGFVSGVYAGGLTQRGSGVGDGIYQHESQEKGIVLTVDSGFDRDQWFFASLYGNGKDDLVGWFDRPDGSVAYGVWKNRGNYNDASFEKIGDMSVADNCPASGVYFVDLNADGYDDFVCIAPDGNAFASINNRDGNDRNPPSFRPIGLLKQNVGFGGDRVRMGDIDGDGRADYLVMDDGGNILAWRNGWIEDSPRFWEELGMRFPAKGMGDGRGVRFHDLNGDVSPPDYLNYPHIESYLGTNRAGSRAETIGSGLVTWVRRQPGPTLEAALKANWETDSTLAGARDSTGGANSGTTHGGMGGFVTPTETYLRDRVHFARILGEPQDFGLLPRRDYVFMQHTALSNGQHRFDMRVWKNIGSGSTKLEADGNKYCNMKGYPDGRMDYVWTLSKGEMTLYPNLGRSQIVGDESLWGPSEVIFDPNQLIGRPLDRRDLHMTDWDGDGACDIVWTDPDNNNRVQVWLNRYPTTGGWNWQHDANPAPALSCSQRRGLGIHDLAVRFADLTGNKRGDYLCVEKDGRTTGFVHADNGGWENVGQIKFAEPDMLDRADLRWADINGDGRADMVWTNKFNGDSVVWWNRDRSSNPAETSGSAFRWEKRAERVFENKVAGTCMYYPDLDGDGRADKHNILGTWTNEAETWFNRCGLPEVVGDDGPITNPNFPIPEVPNE</sequence>
<dbReference type="InterPro" id="IPR036514">
    <property type="entry name" value="SGNH_hydro_sf"/>
</dbReference>